<dbReference type="Proteomes" id="UP000799779">
    <property type="component" value="Unassembled WGS sequence"/>
</dbReference>
<evidence type="ECO:0000256" key="2">
    <source>
        <dbReference type="ARBA" id="ARBA00004613"/>
    </source>
</evidence>
<dbReference type="EMBL" id="ML977567">
    <property type="protein sequence ID" value="KAF2004387.1"/>
    <property type="molecule type" value="Genomic_DNA"/>
</dbReference>
<dbReference type="OrthoDB" id="3496539at2759"/>
<dbReference type="InterPro" id="IPR049892">
    <property type="entry name" value="AA9"/>
</dbReference>
<dbReference type="GO" id="GO:0008810">
    <property type="term" value="F:cellulase activity"/>
    <property type="evidence" value="ECO:0007669"/>
    <property type="project" value="UniProtKB-UniRule"/>
</dbReference>
<evidence type="ECO:0000259" key="7">
    <source>
        <dbReference type="Pfam" id="PF03443"/>
    </source>
</evidence>
<proteinExistence type="predicted"/>
<dbReference type="PANTHER" id="PTHR33353">
    <property type="entry name" value="PUTATIVE (AFU_ORTHOLOGUE AFUA_1G12560)-RELATED"/>
    <property type="match status" value="1"/>
</dbReference>
<keyword evidence="6" id="KW-0732">Signal</keyword>
<evidence type="ECO:0000256" key="1">
    <source>
        <dbReference type="ARBA" id="ARBA00001973"/>
    </source>
</evidence>
<evidence type="ECO:0000256" key="5">
    <source>
        <dbReference type="RuleBase" id="RU368122"/>
    </source>
</evidence>
<protein>
    <recommendedName>
        <fullName evidence="5">AA9 family lytic polysaccharide monooxygenase</fullName>
        <ecNumber evidence="5">1.14.99.56</ecNumber>
    </recommendedName>
    <alternativeName>
        <fullName evidence="5">Endo-beta-1,4-glucanase</fullName>
    </alternativeName>
    <alternativeName>
        <fullName evidence="5">Glycosyl hydrolase 61 family protein</fullName>
    </alternativeName>
</protein>
<comment type="subcellular location">
    <subcellularLocation>
        <location evidence="2 5">Secreted</location>
    </subcellularLocation>
</comment>
<dbReference type="Gene3D" id="2.70.50.70">
    <property type="match status" value="1"/>
</dbReference>
<dbReference type="PANTHER" id="PTHR33353:SF2">
    <property type="entry name" value="ENDO-BETA-1,4-GLUCANASE D"/>
    <property type="match status" value="1"/>
</dbReference>
<organism evidence="8 9">
    <name type="scientific">Amniculicola lignicola CBS 123094</name>
    <dbReference type="NCBI Taxonomy" id="1392246"/>
    <lineage>
        <taxon>Eukaryota</taxon>
        <taxon>Fungi</taxon>
        <taxon>Dikarya</taxon>
        <taxon>Ascomycota</taxon>
        <taxon>Pezizomycotina</taxon>
        <taxon>Dothideomycetes</taxon>
        <taxon>Pleosporomycetidae</taxon>
        <taxon>Pleosporales</taxon>
        <taxon>Amniculicolaceae</taxon>
        <taxon>Amniculicola</taxon>
    </lineage>
</organism>
<evidence type="ECO:0000256" key="4">
    <source>
        <dbReference type="ARBA" id="ARBA00023157"/>
    </source>
</evidence>
<evidence type="ECO:0000313" key="8">
    <source>
        <dbReference type="EMBL" id="KAF2004387.1"/>
    </source>
</evidence>
<comment type="catalytic activity">
    <reaction evidence="5">
        <text>[(1-&gt;4)-beta-D-glucosyl]n+m + reduced acceptor + O2 = 4-dehydro-beta-D-glucosyl-[(1-&gt;4)-beta-D-glucosyl]n-1 + [(1-&gt;4)-beta-D-glucosyl]m + acceptor + H2O.</text>
        <dbReference type="EC" id="1.14.99.56"/>
    </reaction>
</comment>
<evidence type="ECO:0000256" key="3">
    <source>
        <dbReference type="ARBA" id="ARBA00022525"/>
    </source>
</evidence>
<feature type="signal peptide" evidence="6">
    <location>
        <begin position="1"/>
        <end position="19"/>
    </location>
</feature>
<keyword evidence="4 5" id="KW-1015">Disulfide bond</keyword>
<feature type="chain" id="PRO_5025648512" description="AA9 family lytic polysaccharide monooxygenase" evidence="6">
    <location>
        <begin position="20"/>
        <end position="316"/>
    </location>
</feature>
<dbReference type="Pfam" id="PF03443">
    <property type="entry name" value="AA9"/>
    <property type="match status" value="1"/>
</dbReference>
<name>A0A6A5WS42_9PLEO</name>
<feature type="domain" description="Auxiliary Activity family 9 catalytic" evidence="7">
    <location>
        <begin position="20"/>
        <end position="285"/>
    </location>
</feature>
<keyword evidence="5" id="KW-0119">Carbohydrate metabolism</keyword>
<dbReference type="GO" id="GO:0030245">
    <property type="term" value="P:cellulose catabolic process"/>
    <property type="evidence" value="ECO:0007669"/>
    <property type="project" value="UniProtKB-UniRule"/>
</dbReference>
<keyword evidence="5" id="KW-0624">Polysaccharide degradation</keyword>
<evidence type="ECO:0000256" key="6">
    <source>
        <dbReference type="SAM" id="SignalP"/>
    </source>
</evidence>
<dbReference type="AlphaFoldDB" id="A0A6A5WS42"/>
<comment type="domain">
    <text evidence="5">Has a modular structure: an endo-beta-1,4-glucanase catalytic module at the N-terminus, a linker rich in serines and threonines, and a C-terminal carbohydrate-binding module (CBM).</text>
</comment>
<reference evidence="8" key="1">
    <citation type="journal article" date="2020" name="Stud. Mycol.">
        <title>101 Dothideomycetes genomes: a test case for predicting lifestyles and emergence of pathogens.</title>
        <authorList>
            <person name="Haridas S."/>
            <person name="Albert R."/>
            <person name="Binder M."/>
            <person name="Bloem J."/>
            <person name="Labutti K."/>
            <person name="Salamov A."/>
            <person name="Andreopoulos B."/>
            <person name="Baker S."/>
            <person name="Barry K."/>
            <person name="Bills G."/>
            <person name="Bluhm B."/>
            <person name="Cannon C."/>
            <person name="Castanera R."/>
            <person name="Culley D."/>
            <person name="Daum C."/>
            <person name="Ezra D."/>
            <person name="Gonzalez J."/>
            <person name="Henrissat B."/>
            <person name="Kuo A."/>
            <person name="Liang C."/>
            <person name="Lipzen A."/>
            <person name="Lutzoni F."/>
            <person name="Magnuson J."/>
            <person name="Mondo S."/>
            <person name="Nolan M."/>
            <person name="Ohm R."/>
            <person name="Pangilinan J."/>
            <person name="Park H.-J."/>
            <person name="Ramirez L."/>
            <person name="Alfaro M."/>
            <person name="Sun H."/>
            <person name="Tritt A."/>
            <person name="Yoshinaga Y."/>
            <person name="Zwiers L.-H."/>
            <person name="Turgeon B."/>
            <person name="Goodwin S."/>
            <person name="Spatafora J."/>
            <person name="Crous P."/>
            <person name="Grigoriev I."/>
        </authorList>
    </citation>
    <scope>NUCLEOTIDE SEQUENCE</scope>
    <source>
        <strain evidence="8">CBS 123094</strain>
    </source>
</reference>
<comment type="cofactor">
    <cofactor evidence="1">
        <name>Cu(2+)</name>
        <dbReference type="ChEBI" id="CHEBI:29036"/>
    </cofactor>
</comment>
<dbReference type="GO" id="GO:0030248">
    <property type="term" value="F:cellulose binding"/>
    <property type="evidence" value="ECO:0007669"/>
    <property type="project" value="UniProtKB-UniRule"/>
</dbReference>
<dbReference type="EC" id="1.14.99.56" evidence="5"/>
<dbReference type="InterPro" id="IPR005103">
    <property type="entry name" value="AA9_LPMO"/>
</dbReference>
<sequence>MLSVSLLSALVATASIADAHFHFGRLAVNGEWKPLMQYIRNKTSPFEDEPWTPYQNWNTRDYFFPTYATDLPNSVRCGRGNLAWAPKTDILRVKAGDTMEFVAFGGYPYEWNDTELFQFEGCPEGRGVCSSKWSGGMTKLQHFGPVLVHLSQVPEGQSLTSYDGSGEWVKIHTTGFKIVDGGKPWWLAYNGLDYQSNGQPERFIFKVPKQTPAGQYLMRVDLAWPGFVYKLGADLISDVQGQLYPSCAQIEVESDVTGSLPKGIKIPEDLQPKSQGMQTSLEMYNNQKVDEGYVYPGGPLWDGEKLIEDMAPTKME</sequence>
<keyword evidence="3 5" id="KW-0964">Secreted</keyword>
<accession>A0A6A5WS42</accession>
<evidence type="ECO:0000313" key="9">
    <source>
        <dbReference type="Proteomes" id="UP000799779"/>
    </source>
</evidence>
<keyword evidence="9" id="KW-1185">Reference proteome</keyword>
<gene>
    <name evidence="8" type="ORF">P154DRAFT_572046</name>
</gene>
<keyword evidence="5" id="KW-0136">Cellulose degradation</keyword>
<dbReference type="GO" id="GO:0005576">
    <property type="term" value="C:extracellular region"/>
    <property type="evidence" value="ECO:0007669"/>
    <property type="project" value="UniProtKB-SubCell"/>
</dbReference>
<comment type="function">
    <text evidence="5">Lytic polysaccharide monooxygenase (LMPO) that depolymerizes crystalline and amorphous polysaccharides via the oxidation of scissile alpha- or beta-(1-4)-glycosidic bonds, yielding C1 and/or C4 oxidation products. Catalysis by LPMOs requires the reduction of the active-site copper from Cu(II) to Cu(I) by a reducing agent and H(2)O(2) or O(2) as a cosubstrate.</text>
</comment>